<keyword evidence="4" id="KW-1185">Reference proteome</keyword>
<dbReference type="OrthoDB" id="9995306at2759"/>
<reference evidence="3" key="1">
    <citation type="submission" date="2022-05" db="EMBL/GenBank/DDBJ databases">
        <title>The Musa troglodytarum L. genome provides insights into the mechanism of non-climacteric behaviour and enrichment of carotenoids.</title>
        <authorList>
            <person name="Wang J."/>
        </authorList>
    </citation>
    <scope>NUCLEOTIDE SEQUENCE</scope>
    <source>
        <tissue evidence="3">Leaf</tissue>
    </source>
</reference>
<comment type="similarity">
    <text evidence="2">Belongs to the ELP6 family.</text>
</comment>
<protein>
    <recommendedName>
        <fullName evidence="5">Elongator complex protein 6</fullName>
    </recommendedName>
</protein>
<evidence type="ECO:0000256" key="2">
    <source>
        <dbReference type="ARBA" id="ARBA00008837"/>
    </source>
</evidence>
<dbReference type="PANTHER" id="PTHR16184:SF6">
    <property type="entry name" value="ELONGATOR COMPLEX PROTEIN 6"/>
    <property type="match status" value="1"/>
</dbReference>
<comment type="pathway">
    <text evidence="1">tRNA modification; 5-methoxycarbonylmethyl-2-thiouridine-tRNA biosynthesis.</text>
</comment>
<dbReference type="CDD" id="cd19495">
    <property type="entry name" value="Elp6"/>
    <property type="match status" value="1"/>
</dbReference>
<accession>A0A9E7IIZ7</accession>
<dbReference type="InterPro" id="IPR018627">
    <property type="entry name" value="ELP6"/>
</dbReference>
<evidence type="ECO:0000313" key="3">
    <source>
        <dbReference type="EMBL" id="URE49209.1"/>
    </source>
</evidence>
<dbReference type="Gene3D" id="3.40.50.300">
    <property type="entry name" value="P-loop containing nucleotide triphosphate hydrolases"/>
    <property type="match status" value="1"/>
</dbReference>
<dbReference type="GO" id="GO:0033588">
    <property type="term" value="C:elongator holoenzyme complex"/>
    <property type="evidence" value="ECO:0007669"/>
    <property type="project" value="InterPro"/>
</dbReference>
<dbReference type="SUPFAM" id="SSF52540">
    <property type="entry name" value="P-loop containing nucleoside triphosphate hydrolases"/>
    <property type="match status" value="1"/>
</dbReference>
<dbReference type="AlphaFoldDB" id="A0A9E7IIZ7"/>
<sequence length="269" mass="30155">MNPSPPPPPPRDPDLLEEALGLGRGGSPPWRLAFVEDCVETSGAFVLHHFLKRALSTEGDGTVVFLGLAQPFSHYDRVLRKMGCNLSVQRNKNKLHFIDLLNLEFLGEQKLSNEKGENDREIGFMDLYNRILRSIEAIRSKDNNGGWTTIIIDDLSHLEIAAHGSVKHVLDFLQYCRSLTSEMDCFLVILNHEDIHSSDEALQMLSHLDYISDILIKAETLSTGIAADVHGQMTVVIKDAPGGLIKKLHSFQFKVKENGVEFFYPGSRF</sequence>
<dbReference type="Proteomes" id="UP001055439">
    <property type="component" value="Chromosome 9"/>
</dbReference>
<gene>
    <name evidence="3" type="ORF">MUK42_13974</name>
</gene>
<evidence type="ECO:0000313" key="4">
    <source>
        <dbReference type="Proteomes" id="UP001055439"/>
    </source>
</evidence>
<dbReference type="EMBL" id="CP097511">
    <property type="protein sequence ID" value="URE49209.1"/>
    <property type="molecule type" value="Genomic_DNA"/>
</dbReference>
<evidence type="ECO:0000256" key="1">
    <source>
        <dbReference type="ARBA" id="ARBA00005043"/>
    </source>
</evidence>
<dbReference type="InterPro" id="IPR027417">
    <property type="entry name" value="P-loop_NTPase"/>
</dbReference>
<proteinExistence type="inferred from homology"/>
<dbReference type="Pfam" id="PF09807">
    <property type="entry name" value="ELP6"/>
    <property type="match status" value="1"/>
</dbReference>
<evidence type="ECO:0008006" key="5">
    <source>
        <dbReference type="Google" id="ProtNLM"/>
    </source>
</evidence>
<name>A0A9E7IIZ7_9LILI</name>
<organism evidence="3 4">
    <name type="scientific">Musa troglodytarum</name>
    <name type="common">fe'i banana</name>
    <dbReference type="NCBI Taxonomy" id="320322"/>
    <lineage>
        <taxon>Eukaryota</taxon>
        <taxon>Viridiplantae</taxon>
        <taxon>Streptophyta</taxon>
        <taxon>Embryophyta</taxon>
        <taxon>Tracheophyta</taxon>
        <taxon>Spermatophyta</taxon>
        <taxon>Magnoliopsida</taxon>
        <taxon>Liliopsida</taxon>
        <taxon>Zingiberales</taxon>
        <taxon>Musaceae</taxon>
        <taxon>Musa</taxon>
    </lineage>
</organism>
<dbReference type="GO" id="GO:0002098">
    <property type="term" value="P:tRNA wobble uridine modification"/>
    <property type="evidence" value="ECO:0007669"/>
    <property type="project" value="InterPro"/>
</dbReference>
<dbReference type="PANTHER" id="PTHR16184">
    <property type="entry name" value="ELONGATOR COMPLEX PROTEIN 6"/>
    <property type="match status" value="1"/>
</dbReference>